<dbReference type="GO" id="GO:0009117">
    <property type="term" value="P:nucleotide metabolic process"/>
    <property type="evidence" value="ECO:0007669"/>
    <property type="project" value="UniProtKB-KW"/>
</dbReference>
<dbReference type="InterPro" id="IPR003697">
    <property type="entry name" value="Maf-like"/>
</dbReference>
<keyword evidence="3" id="KW-0963">Cytoplasm</keyword>
<dbReference type="RefSeq" id="WP_103312988.1">
    <property type="nucleotide sequence ID" value="NZ_PPPD01000001.1"/>
</dbReference>
<evidence type="ECO:0000313" key="4">
    <source>
        <dbReference type="EMBL" id="PNY82556.1"/>
    </source>
</evidence>
<feature type="site" description="Important for substrate specificity" evidence="3">
    <location>
        <position position="22"/>
    </location>
</feature>
<dbReference type="GO" id="GO:0005737">
    <property type="term" value="C:cytoplasm"/>
    <property type="evidence" value="ECO:0007669"/>
    <property type="project" value="UniProtKB-SubCell"/>
</dbReference>
<comment type="cofactor">
    <cofactor evidence="1 3">
        <name>a divalent metal cation</name>
        <dbReference type="ChEBI" id="CHEBI:60240"/>
    </cofactor>
</comment>
<dbReference type="PANTHER" id="PTHR43213">
    <property type="entry name" value="BIFUNCTIONAL DTTP/UTP PYROPHOSPHATASE/METHYLTRANSFERASE PROTEIN-RELATED"/>
    <property type="match status" value="1"/>
</dbReference>
<sequence length="220" mass="22603">MEGGAGTRGGVPEVVLASGSPRRRELLGLLGVEFRVQLSGEAEESAETDPHALAGELALLKARAVAAAHPQAVVIGADTVVASGGTLLGKPADAAENAAFLRALSGRIHQVYTGVAVVSGDQTEVEVARADVTFRALSDAEVAYYAQSGEGLDKAGGYGIQALGMALVERVEGEYSAVVGFPLSVVIRLLRRAGVTVWNEALPHRGDEVQAAPDPEVSPA</sequence>
<comment type="catalytic activity">
    <reaction evidence="3">
        <text>dTTP + H2O = dTMP + diphosphate + H(+)</text>
        <dbReference type="Rhea" id="RHEA:28534"/>
        <dbReference type="ChEBI" id="CHEBI:15377"/>
        <dbReference type="ChEBI" id="CHEBI:15378"/>
        <dbReference type="ChEBI" id="CHEBI:33019"/>
        <dbReference type="ChEBI" id="CHEBI:37568"/>
        <dbReference type="ChEBI" id="CHEBI:63528"/>
        <dbReference type="EC" id="3.6.1.9"/>
    </reaction>
</comment>
<evidence type="ECO:0000256" key="1">
    <source>
        <dbReference type="ARBA" id="ARBA00001968"/>
    </source>
</evidence>
<comment type="caution">
    <text evidence="4">The sequence shown here is derived from an EMBL/GenBank/DDBJ whole genome shotgun (WGS) entry which is preliminary data.</text>
</comment>
<dbReference type="GO" id="GO:0036221">
    <property type="term" value="F:UTP diphosphatase activity"/>
    <property type="evidence" value="ECO:0007669"/>
    <property type="project" value="RHEA"/>
</dbReference>
<dbReference type="PIRSF" id="PIRSF006305">
    <property type="entry name" value="Maf"/>
    <property type="match status" value="1"/>
</dbReference>
<dbReference type="CDD" id="cd00555">
    <property type="entry name" value="Maf"/>
    <property type="match status" value="1"/>
</dbReference>
<comment type="catalytic activity">
    <reaction evidence="3">
        <text>UTP + H2O = UMP + diphosphate + H(+)</text>
        <dbReference type="Rhea" id="RHEA:29395"/>
        <dbReference type="ChEBI" id="CHEBI:15377"/>
        <dbReference type="ChEBI" id="CHEBI:15378"/>
        <dbReference type="ChEBI" id="CHEBI:33019"/>
        <dbReference type="ChEBI" id="CHEBI:46398"/>
        <dbReference type="ChEBI" id="CHEBI:57865"/>
        <dbReference type="EC" id="3.6.1.9"/>
    </reaction>
</comment>
<keyword evidence="2 3" id="KW-0378">Hydrolase</keyword>
<dbReference type="EMBL" id="PPPD01000001">
    <property type="protein sequence ID" value="PNY82556.1"/>
    <property type="molecule type" value="Genomic_DNA"/>
</dbReference>
<keyword evidence="5" id="KW-1185">Reference proteome</keyword>
<dbReference type="OrthoDB" id="9807767at2"/>
<evidence type="ECO:0000256" key="2">
    <source>
        <dbReference type="ARBA" id="ARBA00022801"/>
    </source>
</evidence>
<comment type="similarity">
    <text evidence="3">Belongs to the Maf family. YhdE subfamily.</text>
</comment>
<comment type="function">
    <text evidence="3">Nucleoside triphosphate pyrophosphatase that hydrolyzes dTTP and UTP. May have a dual role in cell division arrest and in preventing the incorporation of modified nucleotides into cellular nucleic acids.</text>
</comment>
<dbReference type="GO" id="GO:0036218">
    <property type="term" value="F:dTTP diphosphatase activity"/>
    <property type="evidence" value="ECO:0007669"/>
    <property type="project" value="RHEA"/>
</dbReference>
<dbReference type="Pfam" id="PF02545">
    <property type="entry name" value="Maf"/>
    <property type="match status" value="1"/>
</dbReference>
<feature type="active site" description="Proton acceptor" evidence="3">
    <location>
        <position position="78"/>
    </location>
</feature>
<comment type="caution">
    <text evidence="3">Lacks conserved residue(s) required for the propagation of feature annotation.</text>
</comment>
<accession>A0A2K3V193</accession>
<dbReference type="EC" id="3.6.1.9" evidence="3"/>
<protein>
    <recommendedName>
        <fullName evidence="3">dTTP/UTP pyrophosphatase</fullName>
        <shortName evidence="3">dTTPase/UTPase</shortName>
        <ecNumber evidence="3">3.6.1.9</ecNumber>
    </recommendedName>
    <alternativeName>
        <fullName evidence="3">Nucleoside triphosphate pyrophosphatase</fullName>
    </alternativeName>
    <alternativeName>
        <fullName evidence="3">Nucleotide pyrophosphatase</fullName>
        <shortName evidence="3">Nucleotide PPase</shortName>
    </alternativeName>
</protein>
<evidence type="ECO:0000256" key="3">
    <source>
        <dbReference type="HAMAP-Rule" id="MF_00528"/>
    </source>
</evidence>
<proteinExistence type="inferred from homology"/>
<reference evidence="4 5" key="1">
    <citation type="submission" date="2018-01" db="EMBL/GenBank/DDBJ databases">
        <title>Deinococcus koreensis sp. nov., a radiation-resistant bacterium isolated from river water.</title>
        <authorList>
            <person name="Choi A."/>
        </authorList>
    </citation>
    <scope>NUCLEOTIDE SEQUENCE [LARGE SCALE GENOMIC DNA]</scope>
    <source>
        <strain evidence="4 5">SJW1-2</strain>
    </source>
</reference>
<dbReference type="NCBIfam" id="NF010941">
    <property type="entry name" value="PRK14361.1"/>
    <property type="match status" value="1"/>
</dbReference>
<name>A0A2K3V193_9DEIO</name>
<organism evidence="4 5">
    <name type="scientific">Deinococcus koreensis</name>
    <dbReference type="NCBI Taxonomy" id="2054903"/>
    <lineage>
        <taxon>Bacteria</taxon>
        <taxon>Thermotogati</taxon>
        <taxon>Deinococcota</taxon>
        <taxon>Deinococci</taxon>
        <taxon>Deinococcales</taxon>
        <taxon>Deinococcaceae</taxon>
        <taxon>Deinococcus</taxon>
    </lineage>
</organism>
<dbReference type="SUPFAM" id="SSF52972">
    <property type="entry name" value="ITPase-like"/>
    <property type="match status" value="1"/>
</dbReference>
<dbReference type="Gene3D" id="3.90.950.10">
    <property type="match status" value="1"/>
</dbReference>
<dbReference type="Proteomes" id="UP000236379">
    <property type="component" value="Unassembled WGS sequence"/>
</dbReference>
<evidence type="ECO:0000313" key="5">
    <source>
        <dbReference type="Proteomes" id="UP000236379"/>
    </source>
</evidence>
<dbReference type="HAMAP" id="MF_00528">
    <property type="entry name" value="Maf"/>
    <property type="match status" value="1"/>
</dbReference>
<dbReference type="NCBIfam" id="TIGR00172">
    <property type="entry name" value="maf"/>
    <property type="match status" value="1"/>
</dbReference>
<feature type="site" description="Important for substrate specificity" evidence="3">
    <location>
        <position position="79"/>
    </location>
</feature>
<keyword evidence="3" id="KW-0546">Nucleotide metabolism</keyword>
<gene>
    <name evidence="4" type="primary">maf</name>
    <name evidence="4" type="ORF">CVO96_15435</name>
</gene>
<dbReference type="AlphaFoldDB" id="A0A2K3V193"/>
<dbReference type="InterPro" id="IPR029001">
    <property type="entry name" value="ITPase-like_fam"/>
</dbReference>
<dbReference type="PANTHER" id="PTHR43213:SF5">
    <property type="entry name" value="BIFUNCTIONAL DTTP_UTP PYROPHOSPHATASE_METHYLTRANSFERASE PROTEIN-RELATED"/>
    <property type="match status" value="1"/>
</dbReference>
<feature type="site" description="Important for substrate specificity" evidence="3">
    <location>
        <position position="161"/>
    </location>
</feature>
<comment type="subcellular location">
    <subcellularLocation>
        <location evidence="3">Cytoplasm</location>
    </subcellularLocation>
</comment>